<dbReference type="RefSeq" id="XP_004342659.1">
    <property type="nucleotide sequence ID" value="XM_004342610.2"/>
</dbReference>
<name>A0A0D2X5L1_CAPO3</name>
<dbReference type="Proteomes" id="UP000008743">
    <property type="component" value="Unassembled WGS sequence"/>
</dbReference>
<accession>A0A0D2X5L1</accession>
<feature type="transmembrane region" description="Helical" evidence="1">
    <location>
        <begin position="12"/>
        <end position="30"/>
    </location>
</feature>
<keyword evidence="3" id="KW-1185">Reference proteome</keyword>
<dbReference type="AlphaFoldDB" id="A0A0D2X5L1"/>
<reference evidence="3" key="1">
    <citation type="submission" date="2011-02" db="EMBL/GenBank/DDBJ databases">
        <title>The Genome Sequence of Capsaspora owczarzaki ATCC 30864.</title>
        <authorList>
            <person name="Russ C."/>
            <person name="Cuomo C."/>
            <person name="Burger G."/>
            <person name="Gray M.W."/>
            <person name="Holland P.W.H."/>
            <person name="King N."/>
            <person name="Lang F.B.F."/>
            <person name="Roger A.J."/>
            <person name="Ruiz-Trillo I."/>
            <person name="Young S.K."/>
            <person name="Zeng Q."/>
            <person name="Gargeya S."/>
            <person name="Alvarado L."/>
            <person name="Berlin A."/>
            <person name="Chapman S.B."/>
            <person name="Chen Z."/>
            <person name="Freedman E."/>
            <person name="Gellesch M."/>
            <person name="Goldberg J."/>
            <person name="Griggs A."/>
            <person name="Gujja S."/>
            <person name="Heilman E."/>
            <person name="Heiman D."/>
            <person name="Howarth C."/>
            <person name="Mehta T."/>
            <person name="Neiman D."/>
            <person name="Pearson M."/>
            <person name="Roberts A."/>
            <person name="Saif S."/>
            <person name="Shea T."/>
            <person name="Shenoy N."/>
            <person name="Sisk P."/>
            <person name="Stolte C."/>
            <person name="Sykes S."/>
            <person name="White J."/>
            <person name="Yandava C."/>
            <person name="Haas B."/>
            <person name="Nusbaum C."/>
            <person name="Birren B."/>
        </authorList>
    </citation>
    <scope>NUCLEOTIDE SEQUENCE</scope>
    <source>
        <strain evidence="3">ATCC 30864</strain>
    </source>
</reference>
<keyword evidence="1" id="KW-1133">Transmembrane helix</keyword>
<evidence type="ECO:0000256" key="1">
    <source>
        <dbReference type="SAM" id="Phobius"/>
    </source>
</evidence>
<keyword evidence="1" id="KW-0812">Transmembrane</keyword>
<keyword evidence="1" id="KW-0472">Membrane</keyword>
<evidence type="ECO:0000313" key="2">
    <source>
        <dbReference type="EMBL" id="KJE97999.1"/>
    </source>
</evidence>
<protein>
    <submittedName>
        <fullName evidence="2">Uncharacterized protein</fullName>
    </submittedName>
</protein>
<sequence>MNFLKRAIVEQPVISLSVLFGTLGPLMVLISSPDSSRHIKPFLEPPFVTLPEKRS</sequence>
<dbReference type="InParanoid" id="A0A0D2X5L1"/>
<proteinExistence type="predicted"/>
<evidence type="ECO:0000313" key="3">
    <source>
        <dbReference type="Proteomes" id="UP000008743"/>
    </source>
</evidence>
<gene>
    <name evidence="2" type="ORF">CAOG_008058</name>
</gene>
<organism evidence="2 3">
    <name type="scientific">Capsaspora owczarzaki (strain ATCC 30864)</name>
    <dbReference type="NCBI Taxonomy" id="595528"/>
    <lineage>
        <taxon>Eukaryota</taxon>
        <taxon>Filasterea</taxon>
        <taxon>Capsaspora</taxon>
    </lineage>
</organism>
<dbReference type="EMBL" id="KE346376">
    <property type="protein sequence ID" value="KJE97999.1"/>
    <property type="molecule type" value="Genomic_DNA"/>
</dbReference>